<keyword evidence="1 2" id="KW-0238">DNA-binding</keyword>
<keyword evidence="5" id="KW-1185">Reference proteome</keyword>
<evidence type="ECO:0000313" key="4">
    <source>
        <dbReference type="EMBL" id="AWH91573.1"/>
    </source>
</evidence>
<name>A0A2S1R5M2_9ACTN</name>
<dbReference type="PANTHER" id="PTHR47752">
    <property type="entry name" value="HTH-TYPE TRANSCRIPTIONAL REPRESSOR FABR"/>
    <property type="match status" value="1"/>
</dbReference>
<dbReference type="PANTHER" id="PTHR47752:SF1">
    <property type="entry name" value="HTH-TYPE TRANSCRIPTIONAL REPRESSOR FABR"/>
    <property type="match status" value="1"/>
</dbReference>
<dbReference type="AlphaFoldDB" id="A0A2S1R5M2"/>
<dbReference type="GO" id="GO:0003677">
    <property type="term" value="F:DNA binding"/>
    <property type="evidence" value="ECO:0007669"/>
    <property type="project" value="UniProtKB-UniRule"/>
</dbReference>
<dbReference type="Pfam" id="PF00440">
    <property type="entry name" value="TetR_N"/>
    <property type="match status" value="1"/>
</dbReference>
<dbReference type="Gene3D" id="1.10.357.10">
    <property type="entry name" value="Tetracycline Repressor, domain 2"/>
    <property type="match status" value="1"/>
</dbReference>
<proteinExistence type="predicted"/>
<dbReference type="EMBL" id="CP015449">
    <property type="protein sequence ID" value="AWH91573.1"/>
    <property type="molecule type" value="Genomic_DNA"/>
</dbReference>
<dbReference type="PROSITE" id="PS50977">
    <property type="entry name" value="HTH_TETR_2"/>
    <property type="match status" value="1"/>
</dbReference>
<dbReference type="KEGG" id="dlu:A6035_04675"/>
<dbReference type="InterPro" id="IPR009057">
    <property type="entry name" value="Homeodomain-like_sf"/>
</dbReference>
<evidence type="ECO:0000259" key="3">
    <source>
        <dbReference type="PROSITE" id="PS50977"/>
    </source>
</evidence>
<dbReference type="InterPro" id="IPR050692">
    <property type="entry name" value="HTH_transcr_repressor_FabR"/>
</dbReference>
<feature type="domain" description="HTH tetR-type" evidence="3">
    <location>
        <begin position="12"/>
        <end position="72"/>
    </location>
</feature>
<gene>
    <name evidence="4" type="ORF">A6035_04675</name>
</gene>
<feature type="DNA-binding region" description="H-T-H motif" evidence="2">
    <location>
        <begin position="35"/>
        <end position="54"/>
    </location>
</feature>
<dbReference type="InterPro" id="IPR001647">
    <property type="entry name" value="HTH_TetR"/>
</dbReference>
<accession>A0A2S1R5M2</accession>
<evidence type="ECO:0000256" key="1">
    <source>
        <dbReference type="ARBA" id="ARBA00023125"/>
    </source>
</evidence>
<organism evidence="4 5">
    <name type="scientific">Dietzia lutea</name>
    <dbReference type="NCBI Taxonomy" id="546160"/>
    <lineage>
        <taxon>Bacteria</taxon>
        <taxon>Bacillati</taxon>
        <taxon>Actinomycetota</taxon>
        <taxon>Actinomycetes</taxon>
        <taxon>Mycobacteriales</taxon>
        <taxon>Dietziaceae</taxon>
        <taxon>Dietzia</taxon>
    </lineage>
</organism>
<dbReference type="SUPFAM" id="SSF46689">
    <property type="entry name" value="Homeodomain-like"/>
    <property type="match status" value="1"/>
</dbReference>
<protein>
    <submittedName>
        <fullName evidence="4">TetR family transcriptional regulator</fullName>
    </submittedName>
</protein>
<evidence type="ECO:0000313" key="5">
    <source>
        <dbReference type="Proteomes" id="UP000244928"/>
    </source>
</evidence>
<evidence type="ECO:0000256" key="2">
    <source>
        <dbReference type="PROSITE-ProRule" id="PRU00335"/>
    </source>
</evidence>
<dbReference type="RefSeq" id="WP_108846835.1">
    <property type="nucleotide sequence ID" value="NZ_CP015449.1"/>
</dbReference>
<sequence length="198" mass="20901">MATPRTRAEQKRHTRALIVGAGRHAVATRGFTGLVVRELAREAGIVPTAFYRHFESVDDLASELAAGAAEVLGAFIDELVATPTDDPATDWPGRAADAATRDPQTWAMFARGLADTAHPDHRVLTAAVDSARRRLGITLGRLETLSGADGTAVDIAADLVVVVLLRLLVEVSVGYAARTARDECAARLRLILAGAAVS</sequence>
<dbReference type="Proteomes" id="UP000244928">
    <property type="component" value="Chromosome"/>
</dbReference>
<reference evidence="4 5" key="1">
    <citation type="submission" date="2016-04" db="EMBL/GenBank/DDBJ databases">
        <title>Complete genome sequence of Dietzia lutea YIM 80766T, a strain isolated from desert soil in Egypt.</title>
        <authorList>
            <person name="Zhao J."/>
            <person name="Hu B."/>
            <person name="Geng S."/>
            <person name="Nie Y."/>
            <person name="Tang Y."/>
        </authorList>
    </citation>
    <scope>NUCLEOTIDE SEQUENCE [LARGE SCALE GENOMIC DNA]</scope>
    <source>
        <strain evidence="4 5">YIM 80766</strain>
    </source>
</reference>